<dbReference type="InterPro" id="IPR001398">
    <property type="entry name" value="Macrophage_inhib_fac"/>
</dbReference>
<evidence type="ECO:0000256" key="5">
    <source>
        <dbReference type="ARBA" id="ARBA00023235"/>
    </source>
</evidence>
<sequence>MSYTIDTNLEPGRIPDRFLADTSDFLCALFNRPKKVIMGQLRAGQVFDFSGSADPCVVMHLTRGSQKPGTVSEEAVEKYVAAISEHVERSLGVPRSRLMIFYHEHDLALIGNDGKTLKRIWSEIGTFPSD</sequence>
<evidence type="ECO:0000256" key="9">
    <source>
        <dbReference type="ARBA" id="ARBA00039086"/>
    </source>
</evidence>
<comment type="catalytic activity">
    <reaction evidence="7">
        <text>L-dopachrome = 5,6-dihydroxyindole-2-carboxylate</text>
        <dbReference type="Rhea" id="RHEA:13041"/>
        <dbReference type="ChEBI" id="CHEBI:16875"/>
        <dbReference type="ChEBI" id="CHEBI:57509"/>
        <dbReference type="EC" id="5.3.3.12"/>
    </reaction>
</comment>
<evidence type="ECO:0000256" key="1">
    <source>
        <dbReference type="ARBA" id="ARBA00004613"/>
    </source>
</evidence>
<dbReference type="EC" id="5.3.3.12" evidence="8"/>
<gene>
    <name evidence="13" type="ORF">CINCED_3A004370</name>
</gene>
<evidence type="ECO:0000256" key="10">
    <source>
        <dbReference type="ARBA" id="ARBA00041631"/>
    </source>
</evidence>
<dbReference type="GO" id="GO:0005125">
    <property type="term" value="F:cytokine activity"/>
    <property type="evidence" value="ECO:0007669"/>
    <property type="project" value="UniProtKB-KW"/>
</dbReference>
<evidence type="ECO:0000313" key="14">
    <source>
        <dbReference type="Proteomes" id="UP000325440"/>
    </source>
</evidence>
<evidence type="ECO:0000256" key="11">
    <source>
        <dbReference type="ARBA" id="ARBA00041912"/>
    </source>
</evidence>
<protein>
    <recommendedName>
        <fullName evidence="12">L-dopachrome isomerase</fullName>
        <ecNumber evidence="9">5.3.2.1</ecNumber>
        <ecNumber evidence="8">5.3.3.12</ecNumber>
    </recommendedName>
    <alternativeName>
        <fullName evidence="10">L-dopachrome tautomerase</fullName>
    </alternativeName>
    <alternativeName>
        <fullName evidence="11">Phenylpyruvate tautomerase</fullName>
    </alternativeName>
</protein>
<dbReference type="AlphaFoldDB" id="A0A5E4NC80"/>
<evidence type="ECO:0000256" key="8">
    <source>
        <dbReference type="ARBA" id="ARBA00038932"/>
    </source>
</evidence>
<dbReference type="OrthoDB" id="255819at2759"/>
<proteinExistence type="inferred from homology"/>
<keyword evidence="4" id="KW-0964">Secreted</keyword>
<evidence type="ECO:0000256" key="3">
    <source>
        <dbReference type="ARBA" id="ARBA00022514"/>
    </source>
</evidence>
<evidence type="ECO:0000256" key="4">
    <source>
        <dbReference type="ARBA" id="ARBA00022525"/>
    </source>
</evidence>
<keyword evidence="3" id="KW-0202">Cytokine</keyword>
<dbReference type="GO" id="GO:0005615">
    <property type="term" value="C:extracellular space"/>
    <property type="evidence" value="ECO:0007669"/>
    <property type="project" value="UniProtKB-KW"/>
</dbReference>
<comment type="subcellular location">
    <subcellularLocation>
        <location evidence="1">Secreted</location>
    </subcellularLocation>
</comment>
<dbReference type="PANTHER" id="PTHR11954:SF6">
    <property type="entry name" value="MACROPHAGE MIGRATION INHIBITORY FACTOR"/>
    <property type="match status" value="1"/>
</dbReference>
<evidence type="ECO:0000256" key="6">
    <source>
        <dbReference type="ARBA" id="ARBA00036735"/>
    </source>
</evidence>
<keyword evidence="5" id="KW-0413">Isomerase</keyword>
<dbReference type="GO" id="GO:0004167">
    <property type="term" value="F:dopachrome isomerase activity"/>
    <property type="evidence" value="ECO:0007669"/>
    <property type="project" value="UniProtKB-EC"/>
</dbReference>
<dbReference type="Proteomes" id="UP000325440">
    <property type="component" value="Unassembled WGS sequence"/>
</dbReference>
<evidence type="ECO:0000256" key="2">
    <source>
        <dbReference type="ARBA" id="ARBA00005851"/>
    </source>
</evidence>
<evidence type="ECO:0000256" key="7">
    <source>
        <dbReference type="ARBA" id="ARBA00036823"/>
    </source>
</evidence>
<keyword evidence="14" id="KW-1185">Reference proteome</keyword>
<dbReference type="EC" id="5.3.2.1" evidence="9"/>
<comment type="similarity">
    <text evidence="2">Belongs to the MIF family.</text>
</comment>
<dbReference type="EMBL" id="CABPRJ010001900">
    <property type="protein sequence ID" value="VVC40063.1"/>
    <property type="molecule type" value="Genomic_DNA"/>
</dbReference>
<dbReference type="SUPFAM" id="SSF55331">
    <property type="entry name" value="Tautomerase/MIF"/>
    <property type="match status" value="1"/>
</dbReference>
<dbReference type="Pfam" id="PF01187">
    <property type="entry name" value="MIF"/>
    <property type="match status" value="1"/>
</dbReference>
<dbReference type="GO" id="GO:0050178">
    <property type="term" value="F:phenylpyruvate tautomerase activity"/>
    <property type="evidence" value="ECO:0007669"/>
    <property type="project" value="UniProtKB-EC"/>
</dbReference>
<dbReference type="Gene3D" id="3.30.429.10">
    <property type="entry name" value="Macrophage Migration Inhibitory Factor"/>
    <property type="match status" value="1"/>
</dbReference>
<comment type="catalytic activity">
    <reaction evidence="6">
        <text>3-phenylpyruvate = enol-phenylpyruvate</text>
        <dbReference type="Rhea" id="RHEA:17097"/>
        <dbReference type="ChEBI" id="CHEBI:16815"/>
        <dbReference type="ChEBI" id="CHEBI:18005"/>
        <dbReference type="EC" id="5.3.2.1"/>
    </reaction>
</comment>
<organism evidence="13 14">
    <name type="scientific">Cinara cedri</name>
    <dbReference type="NCBI Taxonomy" id="506608"/>
    <lineage>
        <taxon>Eukaryota</taxon>
        <taxon>Metazoa</taxon>
        <taxon>Ecdysozoa</taxon>
        <taxon>Arthropoda</taxon>
        <taxon>Hexapoda</taxon>
        <taxon>Insecta</taxon>
        <taxon>Pterygota</taxon>
        <taxon>Neoptera</taxon>
        <taxon>Paraneoptera</taxon>
        <taxon>Hemiptera</taxon>
        <taxon>Sternorrhyncha</taxon>
        <taxon>Aphidomorpha</taxon>
        <taxon>Aphidoidea</taxon>
        <taxon>Aphididae</taxon>
        <taxon>Lachninae</taxon>
        <taxon>Cinara</taxon>
    </lineage>
</organism>
<dbReference type="InterPro" id="IPR014347">
    <property type="entry name" value="Tautomerase/MIF_sf"/>
</dbReference>
<dbReference type="PANTHER" id="PTHR11954">
    <property type="entry name" value="D-DOPACHROME DECARBOXYLASE"/>
    <property type="match status" value="1"/>
</dbReference>
<name>A0A5E4NC80_9HEMI</name>
<accession>A0A5E4NC80</accession>
<reference evidence="13 14" key="1">
    <citation type="submission" date="2019-08" db="EMBL/GenBank/DDBJ databases">
        <authorList>
            <person name="Alioto T."/>
            <person name="Alioto T."/>
            <person name="Gomez Garrido J."/>
        </authorList>
    </citation>
    <scope>NUCLEOTIDE SEQUENCE [LARGE SCALE GENOMIC DNA]</scope>
</reference>
<evidence type="ECO:0000313" key="13">
    <source>
        <dbReference type="EMBL" id="VVC40063.1"/>
    </source>
</evidence>
<evidence type="ECO:0000256" key="12">
    <source>
        <dbReference type="ARBA" id="ARBA00042730"/>
    </source>
</evidence>